<proteinExistence type="predicted"/>
<dbReference type="SUPFAM" id="SSF103473">
    <property type="entry name" value="MFS general substrate transporter"/>
    <property type="match status" value="1"/>
</dbReference>
<dbReference type="PANTHER" id="PTHR23501:SF197">
    <property type="entry name" value="COMD"/>
    <property type="match status" value="1"/>
</dbReference>
<feature type="domain" description="Major facilitator superfamily (MFS) profile" evidence="8">
    <location>
        <begin position="16"/>
        <end position="474"/>
    </location>
</feature>
<keyword evidence="4 7" id="KW-0812">Transmembrane</keyword>
<feature type="transmembrane region" description="Helical" evidence="7">
    <location>
        <begin position="447"/>
        <end position="469"/>
    </location>
</feature>
<gene>
    <name evidence="9" type="primary">bmr3</name>
    <name evidence="9" type="ORF">A6302_01803</name>
</gene>
<evidence type="ECO:0000259" key="8">
    <source>
        <dbReference type="PROSITE" id="PS50850"/>
    </source>
</evidence>
<dbReference type="AlphaFoldDB" id="A0A1E3H534"/>
<keyword evidence="5 7" id="KW-1133">Transmembrane helix</keyword>
<feature type="transmembrane region" description="Helical" evidence="7">
    <location>
        <begin position="80"/>
        <end position="100"/>
    </location>
</feature>
<comment type="subcellular location">
    <subcellularLocation>
        <location evidence="1">Cell membrane</location>
        <topology evidence="1">Multi-pass membrane protein</topology>
    </subcellularLocation>
</comment>
<feature type="transmembrane region" description="Helical" evidence="7">
    <location>
        <begin position="139"/>
        <end position="163"/>
    </location>
</feature>
<evidence type="ECO:0000256" key="3">
    <source>
        <dbReference type="ARBA" id="ARBA00022475"/>
    </source>
</evidence>
<keyword evidence="10" id="KW-1185">Reference proteome</keyword>
<dbReference type="PROSITE" id="PS50850">
    <property type="entry name" value="MFS"/>
    <property type="match status" value="1"/>
</dbReference>
<dbReference type="RefSeq" id="WP_069306597.1">
    <property type="nucleotide sequence ID" value="NZ_MCRJ01000036.1"/>
</dbReference>
<keyword evidence="6 7" id="KW-0472">Membrane</keyword>
<accession>A0A1E3H534</accession>
<feature type="transmembrane region" description="Helical" evidence="7">
    <location>
        <begin position="306"/>
        <end position="325"/>
    </location>
</feature>
<keyword evidence="3" id="KW-1003">Cell membrane</keyword>
<dbReference type="Gene3D" id="1.20.1250.20">
    <property type="entry name" value="MFS general substrate transporter like domains"/>
    <property type="match status" value="1"/>
</dbReference>
<evidence type="ECO:0000313" key="10">
    <source>
        <dbReference type="Proteomes" id="UP000094622"/>
    </source>
</evidence>
<feature type="transmembrane region" description="Helical" evidence="7">
    <location>
        <begin position="106"/>
        <end position="127"/>
    </location>
</feature>
<dbReference type="CDD" id="cd17502">
    <property type="entry name" value="MFS_Azr1_MDR_like"/>
    <property type="match status" value="1"/>
</dbReference>
<protein>
    <submittedName>
        <fullName evidence="9">Multidrug resistance protein 3</fullName>
    </submittedName>
</protein>
<dbReference type="InterPro" id="IPR011701">
    <property type="entry name" value="MFS"/>
</dbReference>
<dbReference type="PATRIC" id="fig|1439726.3.peg.1903"/>
<evidence type="ECO:0000256" key="4">
    <source>
        <dbReference type="ARBA" id="ARBA00022692"/>
    </source>
</evidence>
<dbReference type="InterPro" id="IPR036259">
    <property type="entry name" value="MFS_trans_sf"/>
</dbReference>
<evidence type="ECO:0000256" key="5">
    <source>
        <dbReference type="ARBA" id="ARBA00022989"/>
    </source>
</evidence>
<dbReference type="PRINTS" id="PR01036">
    <property type="entry name" value="TCRTETB"/>
</dbReference>
<feature type="transmembrane region" description="Helical" evidence="7">
    <location>
        <begin position="362"/>
        <end position="386"/>
    </location>
</feature>
<dbReference type="GO" id="GO:0022857">
    <property type="term" value="F:transmembrane transporter activity"/>
    <property type="evidence" value="ECO:0007669"/>
    <property type="project" value="InterPro"/>
</dbReference>
<dbReference type="GO" id="GO:0005886">
    <property type="term" value="C:plasma membrane"/>
    <property type="evidence" value="ECO:0007669"/>
    <property type="project" value="UniProtKB-SubCell"/>
</dbReference>
<name>A0A1E3H534_9HYPH</name>
<feature type="transmembrane region" description="Helical" evidence="7">
    <location>
        <begin position="228"/>
        <end position="248"/>
    </location>
</feature>
<dbReference type="EMBL" id="MCRJ01000036">
    <property type="protein sequence ID" value="ODN70886.1"/>
    <property type="molecule type" value="Genomic_DNA"/>
</dbReference>
<feature type="transmembrane region" description="Helical" evidence="7">
    <location>
        <begin position="201"/>
        <end position="222"/>
    </location>
</feature>
<dbReference type="InterPro" id="IPR020846">
    <property type="entry name" value="MFS_dom"/>
</dbReference>
<evidence type="ECO:0000256" key="1">
    <source>
        <dbReference type="ARBA" id="ARBA00004651"/>
    </source>
</evidence>
<feature type="transmembrane region" description="Helical" evidence="7">
    <location>
        <begin position="15"/>
        <end position="38"/>
    </location>
</feature>
<feature type="transmembrane region" description="Helical" evidence="7">
    <location>
        <begin position="269"/>
        <end position="294"/>
    </location>
</feature>
<dbReference type="PANTHER" id="PTHR23501">
    <property type="entry name" value="MAJOR FACILITATOR SUPERFAMILY"/>
    <property type="match status" value="1"/>
</dbReference>
<feature type="transmembrane region" description="Helical" evidence="7">
    <location>
        <begin position="407"/>
        <end position="427"/>
    </location>
</feature>
<dbReference type="Proteomes" id="UP000094622">
    <property type="component" value="Unassembled WGS sequence"/>
</dbReference>
<keyword evidence="2" id="KW-0813">Transport</keyword>
<evidence type="ECO:0000313" key="9">
    <source>
        <dbReference type="EMBL" id="ODN70886.1"/>
    </source>
</evidence>
<feature type="transmembrane region" description="Helical" evidence="7">
    <location>
        <begin position="337"/>
        <end position="356"/>
    </location>
</feature>
<sequence>MTEQAPPVAEEDRRLIVFGALLVMMLAALDQTIVAPALPTIGASLGHPEWLSWVISAYFLTATAVTPLYGKLADIKGRRLVLFVAIGIFVVGSVLCAAAPNMALLVVGRAVQGLGGGGLIALAQTIIADVVPPRERPRYMVYITAVWALASIAGPVVGGLFAQHVHWSLIFWVNLPLAAVAVFATNRTLKKLPIQRRDHRLDVGGAVLVVTATVALLLALTWGGTRFAWLSAPIVTLIGGSLLLFAAFARHLGKTPEPLIPLHVLANPVVAMATAAVFFSMVSFVGLSVYLPLYMEMLHGLNAGEAGIALVAFMIGTVTGANTAGRYMARIRHYRRLAVGGSVLAVCALGAMAATAADASFWAMEVMTFVAGAGIGTLFPVATICVQNAVEPKDLGVATGTLSFMRALGSAIGVAALGAVLLGHGVVEAIGEGAGVSQAAERTAAGAAFTTLFLAAVASQLLGLCFLLMMRELPLRGAAQSAVAE</sequence>
<comment type="caution">
    <text evidence="9">The sequence shown here is derived from an EMBL/GenBank/DDBJ whole genome shotgun (WGS) entry which is preliminary data.</text>
</comment>
<dbReference type="Gene3D" id="1.20.1720.10">
    <property type="entry name" value="Multidrug resistance protein D"/>
    <property type="match status" value="1"/>
</dbReference>
<feature type="transmembrane region" description="Helical" evidence="7">
    <location>
        <begin position="169"/>
        <end position="189"/>
    </location>
</feature>
<dbReference type="FunFam" id="1.20.1720.10:FF:000004">
    <property type="entry name" value="EmrB/QacA family drug resistance transporter"/>
    <property type="match status" value="1"/>
</dbReference>
<reference evidence="9 10" key="1">
    <citation type="submission" date="2016-07" db="EMBL/GenBank/DDBJ databases">
        <title>Draft Genome Sequence of Methylobrevis pamukkalensis PK2.</title>
        <authorList>
            <person name="Vasilenko O.V."/>
            <person name="Doronina N.V."/>
            <person name="Shmareva M.N."/>
            <person name="Tarlachkov S.V."/>
            <person name="Mustakhimov I."/>
            <person name="Trotsenko Y.A."/>
        </authorList>
    </citation>
    <scope>NUCLEOTIDE SEQUENCE [LARGE SCALE GENOMIC DNA]</scope>
    <source>
        <strain evidence="9 10">PK2</strain>
    </source>
</reference>
<evidence type="ECO:0000256" key="7">
    <source>
        <dbReference type="SAM" id="Phobius"/>
    </source>
</evidence>
<feature type="transmembrane region" description="Helical" evidence="7">
    <location>
        <begin position="50"/>
        <end position="68"/>
    </location>
</feature>
<dbReference type="OrthoDB" id="9812221at2"/>
<evidence type="ECO:0000256" key="2">
    <source>
        <dbReference type="ARBA" id="ARBA00022448"/>
    </source>
</evidence>
<organism evidence="9 10">
    <name type="scientific">Methylobrevis pamukkalensis</name>
    <dbReference type="NCBI Taxonomy" id="1439726"/>
    <lineage>
        <taxon>Bacteria</taxon>
        <taxon>Pseudomonadati</taxon>
        <taxon>Pseudomonadota</taxon>
        <taxon>Alphaproteobacteria</taxon>
        <taxon>Hyphomicrobiales</taxon>
        <taxon>Pleomorphomonadaceae</taxon>
        <taxon>Methylobrevis</taxon>
    </lineage>
</organism>
<dbReference type="Pfam" id="PF07690">
    <property type="entry name" value="MFS_1"/>
    <property type="match status" value="1"/>
</dbReference>
<evidence type="ECO:0000256" key="6">
    <source>
        <dbReference type="ARBA" id="ARBA00023136"/>
    </source>
</evidence>